<gene>
    <name evidence="8" type="ORF">SJAG_00254</name>
</gene>
<dbReference type="MEROPS" id="A01.A91"/>
<dbReference type="InterPro" id="IPR033121">
    <property type="entry name" value="PEPTIDASE_A1"/>
</dbReference>
<dbReference type="eggNOG" id="KOG1339">
    <property type="taxonomic scope" value="Eukaryota"/>
</dbReference>
<dbReference type="RefSeq" id="XP_002171546.1">
    <property type="nucleotide sequence ID" value="XM_002171510.1"/>
</dbReference>
<dbReference type="STRING" id="402676.B6JV52"/>
<organism evidence="8 9">
    <name type="scientific">Schizosaccharomyces japonicus (strain yFS275 / FY16936)</name>
    <name type="common">Fission yeast</name>
    <dbReference type="NCBI Taxonomy" id="402676"/>
    <lineage>
        <taxon>Eukaryota</taxon>
        <taxon>Fungi</taxon>
        <taxon>Dikarya</taxon>
        <taxon>Ascomycota</taxon>
        <taxon>Taphrinomycotina</taxon>
        <taxon>Schizosaccharomycetes</taxon>
        <taxon>Schizosaccharomycetales</taxon>
        <taxon>Schizosaccharomycetaceae</taxon>
        <taxon>Schizosaccharomyces</taxon>
    </lineage>
</organism>
<evidence type="ECO:0000256" key="6">
    <source>
        <dbReference type="SAM" id="SignalP"/>
    </source>
</evidence>
<keyword evidence="6" id="KW-0732">Signal</keyword>
<dbReference type="PRINTS" id="PR00792">
    <property type="entry name" value="PEPSIN"/>
</dbReference>
<evidence type="ECO:0000256" key="3">
    <source>
        <dbReference type="PIRSR" id="PIRSR601461-1"/>
    </source>
</evidence>
<keyword evidence="5" id="KW-0378">Hydrolase</keyword>
<dbReference type="Gene3D" id="2.40.70.10">
    <property type="entry name" value="Acid Proteases"/>
    <property type="match status" value="2"/>
</dbReference>
<sequence>MRISLGWILLAGILQTTTVRSATIVKRSDGRQLVSFPLNSNKQETEVVAEMPLLYERDTKTPELDATFSPSTFGYFVNLTIGTPAKQYQVLLDSGSPYTWITANNVTAYNVSDIGLDYTNGLNTSALRSSVCNTYQCYEFDSSSMHYNNTGMVGYLILYGDTTTVIGRNVYDTLNLGSSVLPGFQFGVTTREFDSASIGALGGIVGLSLPQTIYGVNEQGTVSSFKAPTFTNQLKQAGLINDTSFSLLLNDAGGELLFGGYDTDKISGGMHWLEVANTSIANFNTHLSSISVHVRQTNGQGTSRSTKYTEATESLNTTALFDCGTSSTGLPSEALQKIVDVYSGQLNNGIPYVACSRINTSDYLSFQFNKQVSVNLTVEHFILKRSVDGNDKCQLAFYASDGSLPILGVSFLKNVYTVYDYDAGFIGIALIKNVTKSHVVKIQEALSSYTAASTFTTSYLRT</sequence>
<feature type="chain" id="PRO_5002844933" evidence="6">
    <location>
        <begin position="22"/>
        <end position="462"/>
    </location>
</feature>
<keyword evidence="9" id="KW-1185">Reference proteome</keyword>
<dbReference type="GO" id="GO:0006508">
    <property type="term" value="P:proteolysis"/>
    <property type="evidence" value="ECO:0000318"/>
    <property type="project" value="GO_Central"/>
</dbReference>
<evidence type="ECO:0000256" key="4">
    <source>
        <dbReference type="PIRSR" id="PIRSR601461-2"/>
    </source>
</evidence>
<dbReference type="PROSITE" id="PS00141">
    <property type="entry name" value="ASP_PROTEASE"/>
    <property type="match status" value="1"/>
</dbReference>
<feature type="active site" evidence="3">
    <location>
        <position position="322"/>
    </location>
</feature>
<dbReference type="PANTHER" id="PTHR47966">
    <property type="entry name" value="BETA-SITE APP-CLEAVING ENZYME, ISOFORM A-RELATED"/>
    <property type="match status" value="1"/>
</dbReference>
<dbReference type="Pfam" id="PF00026">
    <property type="entry name" value="Asp"/>
    <property type="match status" value="1"/>
</dbReference>
<dbReference type="JaponicusDB" id="SJAG_00254"/>
<keyword evidence="4" id="KW-1015">Disulfide bond</keyword>
<dbReference type="EMBL" id="KE651166">
    <property type="protein sequence ID" value="EEB05253.1"/>
    <property type="molecule type" value="Genomic_DNA"/>
</dbReference>
<feature type="signal peptide" evidence="6">
    <location>
        <begin position="1"/>
        <end position="21"/>
    </location>
</feature>
<evidence type="ECO:0000256" key="2">
    <source>
        <dbReference type="ARBA" id="ARBA00022750"/>
    </source>
</evidence>
<keyword evidence="2 5" id="KW-0064">Aspartyl protease</keyword>
<proteinExistence type="inferred from homology"/>
<dbReference type="GO" id="GO:0004190">
    <property type="term" value="F:aspartic-type endopeptidase activity"/>
    <property type="evidence" value="ECO:0000318"/>
    <property type="project" value="GO_Central"/>
</dbReference>
<evidence type="ECO:0000256" key="5">
    <source>
        <dbReference type="RuleBase" id="RU000454"/>
    </source>
</evidence>
<dbReference type="InterPro" id="IPR001461">
    <property type="entry name" value="Aspartic_peptidase_A1"/>
</dbReference>
<dbReference type="Proteomes" id="UP000001744">
    <property type="component" value="Unassembled WGS sequence"/>
</dbReference>
<name>B6JV52_SCHJY</name>
<evidence type="ECO:0000256" key="1">
    <source>
        <dbReference type="ARBA" id="ARBA00007447"/>
    </source>
</evidence>
<dbReference type="InterPro" id="IPR021109">
    <property type="entry name" value="Peptidase_aspartic_dom_sf"/>
</dbReference>
<feature type="active site" evidence="3">
    <location>
        <position position="93"/>
    </location>
</feature>
<feature type="domain" description="Peptidase A1" evidence="7">
    <location>
        <begin position="75"/>
        <end position="429"/>
    </location>
</feature>
<evidence type="ECO:0000313" key="9">
    <source>
        <dbReference type="Proteomes" id="UP000001744"/>
    </source>
</evidence>
<comment type="similarity">
    <text evidence="1 5">Belongs to the peptidase A1 family.</text>
</comment>
<dbReference type="PROSITE" id="PS51767">
    <property type="entry name" value="PEPTIDASE_A1"/>
    <property type="match status" value="1"/>
</dbReference>
<dbReference type="GeneID" id="7047841"/>
<dbReference type="PANTHER" id="PTHR47966:SF79">
    <property type="entry name" value="ASPARTIC PROTEINASE SXA1"/>
    <property type="match status" value="1"/>
</dbReference>
<keyword evidence="5" id="KW-0645">Protease</keyword>
<protein>
    <submittedName>
        <fullName evidence="8">Aspartic proteinase sxa1</fullName>
    </submittedName>
</protein>
<dbReference type="VEuPathDB" id="FungiDB:SJAG_00254"/>
<dbReference type="HOGENOM" id="CLU_033751_0_0_1"/>
<dbReference type="InterPro" id="IPR001969">
    <property type="entry name" value="Aspartic_peptidase_AS"/>
</dbReference>
<accession>B6JV52</accession>
<dbReference type="AlphaFoldDB" id="B6JV52"/>
<dbReference type="OrthoDB" id="660550at2759"/>
<evidence type="ECO:0000313" key="8">
    <source>
        <dbReference type="EMBL" id="EEB05253.1"/>
    </source>
</evidence>
<reference evidence="8 9" key="1">
    <citation type="journal article" date="2011" name="Science">
        <title>Comparative functional genomics of the fission yeasts.</title>
        <authorList>
            <person name="Rhind N."/>
            <person name="Chen Z."/>
            <person name="Yassour M."/>
            <person name="Thompson D.A."/>
            <person name="Haas B.J."/>
            <person name="Habib N."/>
            <person name="Wapinski I."/>
            <person name="Roy S."/>
            <person name="Lin M.F."/>
            <person name="Heiman D.I."/>
            <person name="Young S.K."/>
            <person name="Furuya K."/>
            <person name="Guo Y."/>
            <person name="Pidoux A."/>
            <person name="Chen H.M."/>
            <person name="Robbertse B."/>
            <person name="Goldberg J.M."/>
            <person name="Aoki K."/>
            <person name="Bayne E.H."/>
            <person name="Berlin A.M."/>
            <person name="Desjardins C.A."/>
            <person name="Dobbs E."/>
            <person name="Dukaj L."/>
            <person name="Fan L."/>
            <person name="FitzGerald M.G."/>
            <person name="French C."/>
            <person name="Gujja S."/>
            <person name="Hansen K."/>
            <person name="Keifenheim D."/>
            <person name="Levin J.Z."/>
            <person name="Mosher R.A."/>
            <person name="Mueller C.A."/>
            <person name="Pfiffner J."/>
            <person name="Priest M."/>
            <person name="Russ C."/>
            <person name="Smialowska A."/>
            <person name="Swoboda P."/>
            <person name="Sykes S.M."/>
            <person name="Vaughn M."/>
            <person name="Vengrova S."/>
            <person name="Yoder R."/>
            <person name="Zeng Q."/>
            <person name="Allshire R."/>
            <person name="Baulcombe D."/>
            <person name="Birren B.W."/>
            <person name="Brown W."/>
            <person name="Ekwall K."/>
            <person name="Kellis M."/>
            <person name="Leatherwood J."/>
            <person name="Levin H."/>
            <person name="Margalit H."/>
            <person name="Martienssen R."/>
            <person name="Nieduszynski C.A."/>
            <person name="Spatafora J.W."/>
            <person name="Friedman N."/>
            <person name="Dalgaard J.Z."/>
            <person name="Baumann P."/>
            <person name="Niki H."/>
            <person name="Regev A."/>
            <person name="Nusbaum C."/>
        </authorList>
    </citation>
    <scope>NUCLEOTIDE SEQUENCE [LARGE SCALE GENOMIC DNA]</scope>
    <source>
        <strain evidence="9">yFS275 / FY16936</strain>
    </source>
</reference>
<feature type="disulfide bond" evidence="4">
    <location>
        <begin position="355"/>
        <end position="393"/>
    </location>
</feature>
<evidence type="ECO:0000259" key="7">
    <source>
        <dbReference type="PROSITE" id="PS51767"/>
    </source>
</evidence>
<dbReference type="SUPFAM" id="SSF50630">
    <property type="entry name" value="Acid proteases"/>
    <property type="match status" value="1"/>
</dbReference>